<proteinExistence type="predicted"/>
<dbReference type="EMBL" id="JAPHNI010000483">
    <property type="protein sequence ID" value="KAJ8110597.1"/>
    <property type="molecule type" value="Genomic_DNA"/>
</dbReference>
<protein>
    <submittedName>
        <fullName evidence="1">Uncharacterized protein</fullName>
    </submittedName>
</protein>
<sequence>MYGARGPGGEVSFEPEKGVVVENLGKLGESRILNGEVLDYYVEQYSRNGIHPTPPHKLGRGPGAARQEDHRPAHSLHPGDLRLGPQARDGKVHGRADSAPDPRRGRGDALGADAEARGGECCDPAVAGEGGAGESEERVVTRWQVLELSGLAMPDLAVRRRLSLTRGEPAAATTIGAEHPPDDYIAIARRSCDMYLDGGFAGALVDLEVADRHPCVPQTAFALTRLASAIAVAGAAVLALCQSRRRLRSPPRNSSDEQWLGIRLALGKVSLYRT</sequence>
<gene>
    <name evidence="1" type="ORF">OPT61_g6593</name>
</gene>
<evidence type="ECO:0000313" key="1">
    <source>
        <dbReference type="EMBL" id="KAJ8110597.1"/>
    </source>
</evidence>
<reference evidence="1" key="1">
    <citation type="submission" date="2022-11" db="EMBL/GenBank/DDBJ databases">
        <title>Genome Sequence of Boeremia exigua.</title>
        <authorList>
            <person name="Buettner E."/>
        </authorList>
    </citation>
    <scope>NUCLEOTIDE SEQUENCE</scope>
    <source>
        <strain evidence="1">CU02</strain>
    </source>
</reference>
<name>A0ACC2I5H5_9PLEO</name>
<evidence type="ECO:0000313" key="2">
    <source>
        <dbReference type="Proteomes" id="UP001153331"/>
    </source>
</evidence>
<organism evidence="1 2">
    <name type="scientific">Boeremia exigua</name>
    <dbReference type="NCBI Taxonomy" id="749465"/>
    <lineage>
        <taxon>Eukaryota</taxon>
        <taxon>Fungi</taxon>
        <taxon>Dikarya</taxon>
        <taxon>Ascomycota</taxon>
        <taxon>Pezizomycotina</taxon>
        <taxon>Dothideomycetes</taxon>
        <taxon>Pleosporomycetidae</taxon>
        <taxon>Pleosporales</taxon>
        <taxon>Pleosporineae</taxon>
        <taxon>Didymellaceae</taxon>
        <taxon>Boeremia</taxon>
    </lineage>
</organism>
<keyword evidence="2" id="KW-1185">Reference proteome</keyword>
<comment type="caution">
    <text evidence="1">The sequence shown here is derived from an EMBL/GenBank/DDBJ whole genome shotgun (WGS) entry which is preliminary data.</text>
</comment>
<dbReference type="Proteomes" id="UP001153331">
    <property type="component" value="Unassembled WGS sequence"/>
</dbReference>
<accession>A0ACC2I5H5</accession>